<evidence type="ECO:0000313" key="2">
    <source>
        <dbReference type="EMBL" id="KAJ8953321.1"/>
    </source>
</evidence>
<accession>A0AAV8YPE4</accession>
<dbReference type="Proteomes" id="UP001162162">
    <property type="component" value="Unassembled WGS sequence"/>
</dbReference>
<evidence type="ECO:0000313" key="3">
    <source>
        <dbReference type="Proteomes" id="UP001162162"/>
    </source>
</evidence>
<protein>
    <submittedName>
        <fullName evidence="2">Uncharacterized protein</fullName>
    </submittedName>
</protein>
<name>A0AAV8YPE4_9CUCU</name>
<keyword evidence="3" id="KW-1185">Reference proteome</keyword>
<gene>
    <name evidence="2" type="ORF">NQ318_012115</name>
</gene>
<feature type="transmembrane region" description="Helical" evidence="1">
    <location>
        <begin position="33"/>
        <end position="57"/>
    </location>
</feature>
<sequence>MIGACIFALCLWLRFEPGIQEWLQRLDAEQFYIGVYVLIIAAVVIMIVSFIGCASALQESSLALLILTHELPCT</sequence>
<organism evidence="2 3">
    <name type="scientific">Aromia moschata</name>
    <dbReference type="NCBI Taxonomy" id="1265417"/>
    <lineage>
        <taxon>Eukaryota</taxon>
        <taxon>Metazoa</taxon>
        <taxon>Ecdysozoa</taxon>
        <taxon>Arthropoda</taxon>
        <taxon>Hexapoda</taxon>
        <taxon>Insecta</taxon>
        <taxon>Pterygota</taxon>
        <taxon>Neoptera</taxon>
        <taxon>Endopterygota</taxon>
        <taxon>Coleoptera</taxon>
        <taxon>Polyphaga</taxon>
        <taxon>Cucujiformia</taxon>
        <taxon>Chrysomeloidea</taxon>
        <taxon>Cerambycidae</taxon>
        <taxon>Cerambycinae</taxon>
        <taxon>Callichromatini</taxon>
        <taxon>Aromia</taxon>
    </lineage>
</organism>
<reference evidence="2" key="1">
    <citation type="journal article" date="2023" name="Insect Mol. Biol.">
        <title>Genome sequencing provides insights into the evolution of gene families encoding plant cell wall-degrading enzymes in longhorned beetles.</title>
        <authorList>
            <person name="Shin N.R."/>
            <person name="Okamura Y."/>
            <person name="Kirsch R."/>
            <person name="Pauchet Y."/>
        </authorList>
    </citation>
    <scope>NUCLEOTIDE SEQUENCE</scope>
    <source>
        <strain evidence="2">AMC_N1</strain>
    </source>
</reference>
<dbReference type="AlphaFoldDB" id="A0AAV8YPE4"/>
<evidence type="ECO:0000256" key="1">
    <source>
        <dbReference type="SAM" id="Phobius"/>
    </source>
</evidence>
<proteinExistence type="predicted"/>
<comment type="caution">
    <text evidence="2">The sequence shown here is derived from an EMBL/GenBank/DDBJ whole genome shotgun (WGS) entry which is preliminary data.</text>
</comment>
<keyword evidence="1" id="KW-0472">Membrane</keyword>
<dbReference type="EMBL" id="JAPWTK010000057">
    <property type="protein sequence ID" value="KAJ8953321.1"/>
    <property type="molecule type" value="Genomic_DNA"/>
</dbReference>
<keyword evidence="1" id="KW-1133">Transmembrane helix</keyword>
<keyword evidence="1" id="KW-0812">Transmembrane</keyword>